<dbReference type="InterPro" id="IPR011991">
    <property type="entry name" value="ArsR-like_HTH"/>
</dbReference>
<evidence type="ECO:0000313" key="6">
    <source>
        <dbReference type="Proteomes" id="UP001216139"/>
    </source>
</evidence>
<evidence type="ECO:0000256" key="3">
    <source>
        <dbReference type="ARBA" id="ARBA00023163"/>
    </source>
</evidence>
<dbReference type="PRINTS" id="PR00033">
    <property type="entry name" value="HTHASNC"/>
</dbReference>
<proteinExistence type="predicted"/>
<keyword evidence="2" id="KW-0238">DNA-binding</keyword>
<gene>
    <name evidence="5" type="ORF">PQO05_09080</name>
</gene>
<dbReference type="PANTHER" id="PTHR30154">
    <property type="entry name" value="LEUCINE-RESPONSIVE REGULATORY PROTEIN"/>
    <property type="match status" value="1"/>
</dbReference>
<dbReference type="EMBL" id="CP117167">
    <property type="protein sequence ID" value="WCT14086.1"/>
    <property type="molecule type" value="Genomic_DNA"/>
</dbReference>
<reference evidence="5 6" key="1">
    <citation type="submission" date="2023-02" db="EMBL/GenBank/DDBJ databases">
        <title>Genome sequence of Mucilaginibacter jinjuensis strain KACC 16571.</title>
        <authorList>
            <person name="Kim S."/>
            <person name="Heo J."/>
            <person name="Kwon S.-W."/>
        </authorList>
    </citation>
    <scope>NUCLEOTIDE SEQUENCE [LARGE SCALE GENOMIC DNA]</scope>
    <source>
        <strain evidence="5 6">KACC 16571</strain>
    </source>
</reference>
<dbReference type="Gene3D" id="3.30.70.920">
    <property type="match status" value="1"/>
</dbReference>
<name>A0ABY7TCB6_9SPHI</name>
<dbReference type="InterPro" id="IPR036388">
    <property type="entry name" value="WH-like_DNA-bd_sf"/>
</dbReference>
<keyword evidence="3" id="KW-0804">Transcription</keyword>
<dbReference type="SUPFAM" id="SSF54909">
    <property type="entry name" value="Dimeric alpha+beta barrel"/>
    <property type="match status" value="1"/>
</dbReference>
<dbReference type="PROSITE" id="PS50956">
    <property type="entry name" value="HTH_ASNC_2"/>
    <property type="match status" value="1"/>
</dbReference>
<dbReference type="InterPro" id="IPR036390">
    <property type="entry name" value="WH_DNA-bd_sf"/>
</dbReference>
<dbReference type="RefSeq" id="WP_273632396.1">
    <property type="nucleotide sequence ID" value="NZ_CP117167.1"/>
</dbReference>
<accession>A0ABY7TCB6</accession>
<dbReference type="CDD" id="cd00090">
    <property type="entry name" value="HTH_ARSR"/>
    <property type="match status" value="1"/>
</dbReference>
<keyword evidence="6" id="KW-1185">Reference proteome</keyword>
<evidence type="ECO:0000256" key="2">
    <source>
        <dbReference type="ARBA" id="ARBA00023125"/>
    </source>
</evidence>
<dbReference type="InterPro" id="IPR019887">
    <property type="entry name" value="Tscrpt_reg_AsnC/Lrp_C"/>
</dbReference>
<evidence type="ECO:0000256" key="1">
    <source>
        <dbReference type="ARBA" id="ARBA00023015"/>
    </source>
</evidence>
<organism evidence="5 6">
    <name type="scientific">Mucilaginibacter jinjuensis</name>
    <dbReference type="NCBI Taxonomy" id="1176721"/>
    <lineage>
        <taxon>Bacteria</taxon>
        <taxon>Pseudomonadati</taxon>
        <taxon>Bacteroidota</taxon>
        <taxon>Sphingobacteriia</taxon>
        <taxon>Sphingobacteriales</taxon>
        <taxon>Sphingobacteriaceae</taxon>
        <taxon>Mucilaginibacter</taxon>
    </lineage>
</organism>
<dbReference type="PANTHER" id="PTHR30154:SF34">
    <property type="entry name" value="TRANSCRIPTIONAL REGULATOR AZLB"/>
    <property type="match status" value="1"/>
</dbReference>
<feature type="domain" description="HTH asnC-type" evidence="4">
    <location>
        <begin position="5"/>
        <end position="66"/>
    </location>
</feature>
<sequence length="162" mass="18281">MPNTFDEIDTGILTLLQQNGHLTHKDIGEKLNKSPSTIQERVRRLQKEGYIKGYVAIIDHHKVGLGLICFTHIKIKDHLHENLSRFAEEIVKFGEVQECFKVSGEFDFILRIAAPDLASYDDFLANVISKIVPLGNMYSTFVLQEVKTGGTLPIGMPKKQMV</sequence>
<dbReference type="Pfam" id="PF13412">
    <property type="entry name" value="HTH_24"/>
    <property type="match status" value="1"/>
</dbReference>
<evidence type="ECO:0000313" key="5">
    <source>
        <dbReference type="EMBL" id="WCT14086.1"/>
    </source>
</evidence>
<protein>
    <submittedName>
        <fullName evidence="5">Lrp/AsnC family transcriptional regulator</fullName>
    </submittedName>
</protein>
<dbReference type="Proteomes" id="UP001216139">
    <property type="component" value="Chromosome"/>
</dbReference>
<dbReference type="InterPro" id="IPR011008">
    <property type="entry name" value="Dimeric_a/b-barrel"/>
</dbReference>
<dbReference type="Pfam" id="PF01037">
    <property type="entry name" value="AsnC_trans_reg"/>
    <property type="match status" value="1"/>
</dbReference>
<dbReference type="Gene3D" id="1.10.10.10">
    <property type="entry name" value="Winged helix-like DNA-binding domain superfamily/Winged helix DNA-binding domain"/>
    <property type="match status" value="1"/>
</dbReference>
<dbReference type="SUPFAM" id="SSF46785">
    <property type="entry name" value="Winged helix' DNA-binding domain"/>
    <property type="match status" value="1"/>
</dbReference>
<dbReference type="InterPro" id="IPR019888">
    <property type="entry name" value="Tscrpt_reg_AsnC-like"/>
</dbReference>
<dbReference type="InterPro" id="IPR000485">
    <property type="entry name" value="AsnC-type_HTH_dom"/>
</dbReference>
<keyword evidence="1" id="KW-0805">Transcription regulation</keyword>
<dbReference type="SMART" id="SM00344">
    <property type="entry name" value="HTH_ASNC"/>
    <property type="match status" value="1"/>
</dbReference>
<evidence type="ECO:0000259" key="4">
    <source>
        <dbReference type="PROSITE" id="PS50956"/>
    </source>
</evidence>